<dbReference type="GO" id="GO:0005794">
    <property type="term" value="C:Golgi apparatus"/>
    <property type="evidence" value="ECO:0007669"/>
    <property type="project" value="UniProtKB-SubCell"/>
</dbReference>
<dbReference type="GO" id="GO:0031267">
    <property type="term" value="F:small GTPase binding"/>
    <property type="evidence" value="ECO:0007669"/>
    <property type="project" value="TreeGrafter"/>
</dbReference>
<evidence type="ECO:0000256" key="3">
    <source>
        <dbReference type="ARBA" id="ARBA00023054"/>
    </source>
</evidence>
<accession>A0A8E2JIA8</accession>
<dbReference type="Pfam" id="PF10375">
    <property type="entry name" value="GRAB"/>
    <property type="match status" value="1"/>
</dbReference>
<evidence type="ECO:0000256" key="1">
    <source>
        <dbReference type="ARBA" id="ARBA00004555"/>
    </source>
</evidence>
<feature type="domain" description="GRIP" evidence="6">
    <location>
        <begin position="324"/>
        <end position="375"/>
    </location>
</feature>
<feature type="coiled-coil region" evidence="4">
    <location>
        <begin position="17"/>
        <end position="122"/>
    </location>
</feature>
<dbReference type="AlphaFoldDB" id="A0A8E2JIA8"/>
<evidence type="ECO:0000313" key="8">
    <source>
        <dbReference type="Proteomes" id="UP000250266"/>
    </source>
</evidence>
<comment type="subcellular location">
    <subcellularLocation>
        <location evidence="1">Golgi apparatus</location>
    </subcellularLocation>
</comment>
<dbReference type="PROSITE" id="PS50913">
    <property type="entry name" value="GRIP"/>
    <property type="match status" value="1"/>
</dbReference>
<dbReference type="EMBL" id="KV744856">
    <property type="protein sequence ID" value="OCK83654.1"/>
    <property type="molecule type" value="Genomic_DNA"/>
</dbReference>
<dbReference type="GO" id="GO:0007030">
    <property type="term" value="P:Golgi organization"/>
    <property type="evidence" value="ECO:0007669"/>
    <property type="project" value="TreeGrafter"/>
</dbReference>
<proteinExistence type="predicted"/>
<evidence type="ECO:0000256" key="2">
    <source>
        <dbReference type="ARBA" id="ARBA00023034"/>
    </source>
</evidence>
<keyword evidence="3 4" id="KW-0175">Coiled coil</keyword>
<dbReference type="OrthoDB" id="425925at2759"/>
<keyword evidence="8" id="KW-1185">Reference proteome</keyword>
<dbReference type="InterPro" id="IPR000237">
    <property type="entry name" value="GRIP_dom"/>
</dbReference>
<evidence type="ECO:0000256" key="5">
    <source>
        <dbReference type="SAM" id="MobiDB-lite"/>
    </source>
</evidence>
<reference evidence="7 8" key="1">
    <citation type="journal article" date="2016" name="Nat. Commun.">
        <title>Ectomycorrhizal ecology is imprinted in the genome of the dominant symbiotic fungus Cenococcum geophilum.</title>
        <authorList>
            <consortium name="DOE Joint Genome Institute"/>
            <person name="Peter M."/>
            <person name="Kohler A."/>
            <person name="Ohm R.A."/>
            <person name="Kuo A."/>
            <person name="Krutzmann J."/>
            <person name="Morin E."/>
            <person name="Arend M."/>
            <person name="Barry K.W."/>
            <person name="Binder M."/>
            <person name="Choi C."/>
            <person name="Clum A."/>
            <person name="Copeland A."/>
            <person name="Grisel N."/>
            <person name="Haridas S."/>
            <person name="Kipfer T."/>
            <person name="LaButti K."/>
            <person name="Lindquist E."/>
            <person name="Lipzen A."/>
            <person name="Maire R."/>
            <person name="Meier B."/>
            <person name="Mihaltcheva S."/>
            <person name="Molinier V."/>
            <person name="Murat C."/>
            <person name="Poggeler S."/>
            <person name="Quandt C.A."/>
            <person name="Sperisen C."/>
            <person name="Tritt A."/>
            <person name="Tisserant E."/>
            <person name="Crous P.W."/>
            <person name="Henrissat B."/>
            <person name="Nehls U."/>
            <person name="Egli S."/>
            <person name="Spatafora J.W."/>
            <person name="Grigoriev I.V."/>
            <person name="Martin F.M."/>
        </authorList>
    </citation>
    <scope>NUCLEOTIDE SEQUENCE [LARGE SCALE GENOMIC DNA]</scope>
    <source>
        <strain evidence="7 8">CBS 459.81</strain>
    </source>
</reference>
<keyword evidence="2" id="KW-0333">Golgi apparatus</keyword>
<organism evidence="7 8">
    <name type="scientific">Lepidopterella palustris CBS 459.81</name>
    <dbReference type="NCBI Taxonomy" id="1314670"/>
    <lineage>
        <taxon>Eukaryota</taxon>
        <taxon>Fungi</taxon>
        <taxon>Dikarya</taxon>
        <taxon>Ascomycota</taxon>
        <taxon>Pezizomycotina</taxon>
        <taxon>Dothideomycetes</taxon>
        <taxon>Pleosporomycetidae</taxon>
        <taxon>Mytilinidiales</taxon>
        <taxon>Argynnaceae</taxon>
        <taxon>Lepidopterella</taxon>
    </lineage>
</organism>
<dbReference type="GO" id="GO:0006888">
    <property type="term" value="P:endoplasmic reticulum to Golgi vesicle-mediated transport"/>
    <property type="evidence" value="ECO:0007669"/>
    <property type="project" value="TreeGrafter"/>
</dbReference>
<gene>
    <name evidence="7" type="ORF">K432DRAFT_414564</name>
</gene>
<dbReference type="Gene3D" id="1.10.287.1490">
    <property type="match status" value="1"/>
</dbReference>
<evidence type="ECO:0000313" key="7">
    <source>
        <dbReference type="EMBL" id="OCK83654.1"/>
    </source>
</evidence>
<dbReference type="Proteomes" id="UP000250266">
    <property type="component" value="Unassembled WGS sequence"/>
</dbReference>
<sequence>MANTTSPPSSSDTSKVLDALLTERDTLRAEVTELRKSLEDIQGKHEEELANVQEQVEEAQAGKDHFEAQYQNLLGRVNGIRTSLGDRLKADAAKLEEALAQVEVLEERNRSIEEANSTLLSEISKLRQHSESQAAEIASLRSRASISQQNWIKERDELIQREAFAREEFQNAKQAMQDWEVLAMDERSLRESLGDRISELEEQLGAQKEAYERAASERDIQSTTVDGLQRALQEVQNARKTERRELVEQSQAQLEELRKQLQIAEEASSASKAALEMTQKELERALPFEKEVKEKNLLIGKLRHEAVTLNDHLTKALRILRKGKPEDNVDRQIVTNYLLHFLAIDRTDPKKFEALQLIAALLNWTDEQREQAGLARPGTSNSSLRIPLSPFRRTPSTPALSADSLLAANSRNSKESLAELWSSFLEQEAAPSTLSSPRPLNP</sequence>
<dbReference type="PANTHER" id="PTHR18921">
    <property type="entry name" value="MYOSIN HEAVY CHAIN - RELATED"/>
    <property type="match status" value="1"/>
</dbReference>
<protein>
    <submittedName>
        <fullName evidence="7">Putative Golgi matrix protein</fullName>
    </submittedName>
</protein>
<evidence type="ECO:0000256" key="4">
    <source>
        <dbReference type="SAM" id="Coils"/>
    </source>
</evidence>
<evidence type="ECO:0000259" key="6">
    <source>
        <dbReference type="PROSITE" id="PS50913"/>
    </source>
</evidence>
<feature type="coiled-coil region" evidence="4">
    <location>
        <begin position="155"/>
        <end position="274"/>
    </location>
</feature>
<dbReference type="InterPro" id="IPR019459">
    <property type="entry name" value="GRAB"/>
</dbReference>
<name>A0A8E2JIA8_9PEZI</name>
<dbReference type="PANTHER" id="PTHR18921:SF2">
    <property type="entry name" value="THYROID RECEPTOR-INTERACTING PROTEIN 11"/>
    <property type="match status" value="1"/>
</dbReference>
<feature type="region of interest" description="Disordered" evidence="5">
    <location>
        <begin position="372"/>
        <end position="399"/>
    </location>
</feature>